<evidence type="ECO:0000313" key="2">
    <source>
        <dbReference type="Proteomes" id="UP001165101"/>
    </source>
</evidence>
<evidence type="ECO:0000313" key="1">
    <source>
        <dbReference type="EMBL" id="GME99873.1"/>
    </source>
</evidence>
<protein>
    <submittedName>
        <fullName evidence="1">Unnamed protein product</fullName>
    </submittedName>
</protein>
<name>A0ACB5U2F3_CANBO</name>
<proteinExistence type="predicted"/>
<sequence length="259" mass="28925">MEKLFIEAHVLFEWCDGPLITSLKNGSFFLLDEISLADDSVLERLNSVLEPERSLLLAEKGTGDSFITAEEGFEFLATMNPGGDYGKKELSPALRNRFTEIWVPSMEDFDDVQLIVSSRLLDNVKHLAQPIVKFSHWFALKFGGGSTSNGVISLRDILAWVSFINSASRSGIEPDVCILHGASMVFIDALGTNNTAFLAANEAQLKVLKYELVTKLTELMKKDLKPIYDELVNVSLTKDYLRCGAFQIPRASDFINQFF</sequence>
<dbReference type="EMBL" id="BSXV01004164">
    <property type="protein sequence ID" value="GME99873.1"/>
    <property type="molecule type" value="Genomic_DNA"/>
</dbReference>
<reference evidence="1" key="1">
    <citation type="submission" date="2023-04" db="EMBL/GenBank/DDBJ databases">
        <title>Candida boidinii NBRC 1967.</title>
        <authorList>
            <person name="Ichikawa N."/>
            <person name="Sato H."/>
            <person name="Tonouchi N."/>
        </authorList>
    </citation>
    <scope>NUCLEOTIDE SEQUENCE</scope>
    <source>
        <strain evidence="1">NBRC 1967</strain>
    </source>
</reference>
<gene>
    <name evidence="1" type="ORF">Cboi01_000540200</name>
</gene>
<comment type="caution">
    <text evidence="1">The sequence shown here is derived from an EMBL/GenBank/DDBJ whole genome shotgun (WGS) entry which is preliminary data.</text>
</comment>
<accession>A0ACB5U2F3</accession>
<keyword evidence="2" id="KW-1185">Reference proteome</keyword>
<organism evidence="1 2">
    <name type="scientific">Candida boidinii</name>
    <name type="common">Yeast</name>
    <dbReference type="NCBI Taxonomy" id="5477"/>
    <lineage>
        <taxon>Eukaryota</taxon>
        <taxon>Fungi</taxon>
        <taxon>Dikarya</taxon>
        <taxon>Ascomycota</taxon>
        <taxon>Saccharomycotina</taxon>
        <taxon>Pichiomycetes</taxon>
        <taxon>Pichiales</taxon>
        <taxon>Pichiaceae</taxon>
        <taxon>Ogataea</taxon>
        <taxon>Ogataea/Candida clade</taxon>
    </lineage>
</organism>
<dbReference type="Proteomes" id="UP001165101">
    <property type="component" value="Unassembled WGS sequence"/>
</dbReference>